<organism evidence="3 4">
    <name type="scientific">Hungatella hathewayi DSM 13479</name>
    <dbReference type="NCBI Taxonomy" id="566550"/>
    <lineage>
        <taxon>Bacteria</taxon>
        <taxon>Bacillati</taxon>
        <taxon>Bacillota</taxon>
        <taxon>Clostridia</taxon>
        <taxon>Lachnospirales</taxon>
        <taxon>Lachnospiraceae</taxon>
        <taxon>Hungatella</taxon>
    </lineage>
</organism>
<evidence type="ECO:0008006" key="5">
    <source>
        <dbReference type="Google" id="ProtNLM"/>
    </source>
</evidence>
<dbReference type="EMBL" id="ACIO01000368">
    <property type="protein sequence ID" value="EFC97577.1"/>
    <property type="molecule type" value="Genomic_DNA"/>
</dbReference>
<dbReference type="HOGENOM" id="CLU_1281363_0_0_9"/>
<evidence type="ECO:0000313" key="4">
    <source>
        <dbReference type="Proteomes" id="UP000004968"/>
    </source>
</evidence>
<feature type="chain" id="PRO_5003041736" description="Lipoprotein" evidence="2">
    <location>
        <begin position="36"/>
        <end position="227"/>
    </location>
</feature>
<evidence type="ECO:0000256" key="1">
    <source>
        <dbReference type="SAM" id="MobiDB-lite"/>
    </source>
</evidence>
<accession>D3AKR1</accession>
<feature type="compositionally biased region" description="Low complexity" evidence="1">
    <location>
        <begin position="38"/>
        <end position="63"/>
    </location>
</feature>
<feature type="region of interest" description="Disordered" evidence="1">
    <location>
        <begin position="34"/>
        <end position="63"/>
    </location>
</feature>
<gene>
    <name evidence="3" type="ORF">CLOSTHATH_04205</name>
</gene>
<feature type="signal peptide" evidence="2">
    <location>
        <begin position="1"/>
        <end position="35"/>
    </location>
</feature>
<reference evidence="3 4" key="1">
    <citation type="submission" date="2010-01" db="EMBL/GenBank/DDBJ databases">
        <authorList>
            <person name="Weinstock G."/>
            <person name="Sodergren E."/>
            <person name="Clifton S."/>
            <person name="Fulton L."/>
            <person name="Fulton B."/>
            <person name="Courtney L."/>
            <person name="Fronick C."/>
            <person name="Harrison M."/>
            <person name="Strong C."/>
            <person name="Farmer C."/>
            <person name="Delahaunty K."/>
            <person name="Markovic C."/>
            <person name="Hall O."/>
            <person name="Minx P."/>
            <person name="Tomlinson C."/>
            <person name="Mitreva M."/>
            <person name="Nelson J."/>
            <person name="Hou S."/>
            <person name="Wollam A."/>
            <person name="Pepin K.H."/>
            <person name="Johnson M."/>
            <person name="Bhonagiri V."/>
            <person name="Nash W.E."/>
            <person name="Warren W."/>
            <person name="Chinwalla A."/>
            <person name="Mardis E.R."/>
            <person name="Wilson R.K."/>
        </authorList>
    </citation>
    <scope>NUCLEOTIDE SEQUENCE [LARGE SCALE GENOMIC DNA]</scope>
    <source>
        <strain evidence="3 4">DSM 13479</strain>
    </source>
</reference>
<dbReference type="Proteomes" id="UP000004968">
    <property type="component" value="Unassembled WGS sequence"/>
</dbReference>
<name>D3AKR1_9FIRM</name>
<comment type="caution">
    <text evidence="3">The sequence shown here is derived from an EMBL/GenBank/DDBJ whole genome shotgun (WGS) entry which is preliminary data.</text>
</comment>
<keyword evidence="2" id="KW-0732">Signal</keyword>
<dbReference type="PROSITE" id="PS51257">
    <property type="entry name" value="PROKAR_LIPOPROTEIN"/>
    <property type="match status" value="1"/>
</dbReference>
<evidence type="ECO:0000313" key="3">
    <source>
        <dbReference type="EMBL" id="EFC97577.1"/>
    </source>
</evidence>
<dbReference type="AlphaFoldDB" id="D3AKR1"/>
<sequence>MTVYNREKRMQMKRTLIVIMAVCAALAFTACGKSASNTETTPAPAVTEPETKEPATTPAATLEAPGDTAEFKILTCDVVSVSDTLEDMTVKNGDAEVKFNLNGVVIETSYELKAGIPVSIIYKGEISGDDAANAAIVLVLDAQEDMEVKTMTGSVTDQAMSSFTIRNEKGEDTGFLKDNCEGLNTGVLGQATDDSNGSGAMVKVTYVTVSYDAGSEANFPLKVESAK</sequence>
<protein>
    <recommendedName>
        <fullName evidence="5">Lipoprotein</fullName>
    </recommendedName>
</protein>
<evidence type="ECO:0000256" key="2">
    <source>
        <dbReference type="SAM" id="SignalP"/>
    </source>
</evidence>
<proteinExistence type="predicted"/>